<evidence type="ECO:0000256" key="1">
    <source>
        <dbReference type="SAM" id="MobiDB-lite"/>
    </source>
</evidence>
<dbReference type="EMBL" id="JAAALK010000082">
    <property type="protein sequence ID" value="KAG8086412.1"/>
    <property type="molecule type" value="Genomic_DNA"/>
</dbReference>
<name>A0A8J6BE48_ZIZPA</name>
<comment type="caution">
    <text evidence="2">The sequence shown here is derived from an EMBL/GenBank/DDBJ whole genome shotgun (WGS) entry which is preliminary data.</text>
</comment>
<sequence>MGPVDHGDHERRPLQAKESVGAGDDGGGGMRPAQRASSQTYQSAADLAKLLPTGTVRAGVPAAVRDRQQPGHCLQANRAMAVDGGVHDIVLLPAV</sequence>
<reference evidence="2" key="1">
    <citation type="journal article" date="2021" name="bioRxiv">
        <title>Whole Genome Assembly and Annotation of Northern Wild Rice, Zizania palustris L., Supports a Whole Genome Duplication in the Zizania Genus.</title>
        <authorList>
            <person name="Haas M."/>
            <person name="Kono T."/>
            <person name="Macchietto M."/>
            <person name="Millas R."/>
            <person name="McGilp L."/>
            <person name="Shao M."/>
            <person name="Duquette J."/>
            <person name="Hirsch C.N."/>
            <person name="Kimball J."/>
        </authorList>
    </citation>
    <scope>NUCLEOTIDE SEQUENCE</scope>
    <source>
        <tissue evidence="2">Fresh leaf tissue</tissue>
    </source>
</reference>
<evidence type="ECO:0000313" key="3">
    <source>
        <dbReference type="Proteomes" id="UP000729402"/>
    </source>
</evidence>
<reference evidence="2" key="2">
    <citation type="submission" date="2021-02" db="EMBL/GenBank/DDBJ databases">
        <authorList>
            <person name="Kimball J.A."/>
            <person name="Haas M.W."/>
            <person name="Macchietto M."/>
            <person name="Kono T."/>
            <person name="Duquette J."/>
            <person name="Shao M."/>
        </authorList>
    </citation>
    <scope>NUCLEOTIDE SEQUENCE</scope>
    <source>
        <tissue evidence="2">Fresh leaf tissue</tissue>
    </source>
</reference>
<dbReference type="AlphaFoldDB" id="A0A8J6BE48"/>
<accession>A0A8J6BE48</accession>
<evidence type="ECO:0000313" key="2">
    <source>
        <dbReference type="EMBL" id="KAG8086412.1"/>
    </source>
</evidence>
<gene>
    <name evidence="2" type="ORF">GUJ93_ZPchr0010g8607</name>
</gene>
<dbReference type="Proteomes" id="UP000729402">
    <property type="component" value="Unassembled WGS sequence"/>
</dbReference>
<proteinExistence type="predicted"/>
<feature type="region of interest" description="Disordered" evidence="1">
    <location>
        <begin position="1"/>
        <end position="41"/>
    </location>
</feature>
<organism evidence="2 3">
    <name type="scientific">Zizania palustris</name>
    <name type="common">Northern wild rice</name>
    <dbReference type="NCBI Taxonomy" id="103762"/>
    <lineage>
        <taxon>Eukaryota</taxon>
        <taxon>Viridiplantae</taxon>
        <taxon>Streptophyta</taxon>
        <taxon>Embryophyta</taxon>
        <taxon>Tracheophyta</taxon>
        <taxon>Spermatophyta</taxon>
        <taxon>Magnoliopsida</taxon>
        <taxon>Liliopsida</taxon>
        <taxon>Poales</taxon>
        <taxon>Poaceae</taxon>
        <taxon>BOP clade</taxon>
        <taxon>Oryzoideae</taxon>
        <taxon>Oryzeae</taxon>
        <taxon>Zizaniinae</taxon>
        <taxon>Zizania</taxon>
    </lineage>
</organism>
<feature type="compositionally biased region" description="Basic and acidic residues" evidence="1">
    <location>
        <begin position="1"/>
        <end position="15"/>
    </location>
</feature>
<protein>
    <submittedName>
        <fullName evidence="2">Uncharacterized protein</fullName>
    </submittedName>
</protein>
<keyword evidence="3" id="KW-1185">Reference proteome</keyword>